<dbReference type="PANTHER" id="PTHR47968:SF75">
    <property type="entry name" value="CENTROMERE-ASSOCIATED PROTEIN E"/>
    <property type="match status" value="1"/>
</dbReference>
<organism evidence="10 11">
    <name type="scientific">Gymnopus androsaceus JB14</name>
    <dbReference type="NCBI Taxonomy" id="1447944"/>
    <lineage>
        <taxon>Eukaryota</taxon>
        <taxon>Fungi</taxon>
        <taxon>Dikarya</taxon>
        <taxon>Basidiomycota</taxon>
        <taxon>Agaricomycotina</taxon>
        <taxon>Agaricomycetes</taxon>
        <taxon>Agaricomycetidae</taxon>
        <taxon>Agaricales</taxon>
        <taxon>Marasmiineae</taxon>
        <taxon>Omphalotaceae</taxon>
        <taxon>Gymnopus</taxon>
    </lineage>
</organism>
<proteinExistence type="inferred from homology"/>
<evidence type="ECO:0000259" key="9">
    <source>
        <dbReference type="PROSITE" id="PS50067"/>
    </source>
</evidence>
<dbReference type="SUPFAM" id="SSF52540">
    <property type="entry name" value="P-loop containing nucleoside triphosphate hydrolases"/>
    <property type="match status" value="1"/>
</dbReference>
<evidence type="ECO:0000256" key="7">
    <source>
        <dbReference type="SAM" id="Coils"/>
    </source>
</evidence>
<evidence type="ECO:0000256" key="2">
    <source>
        <dbReference type="ARBA" id="ARBA00022840"/>
    </source>
</evidence>
<dbReference type="InterPro" id="IPR027640">
    <property type="entry name" value="Kinesin-like_fam"/>
</dbReference>
<protein>
    <recommendedName>
        <fullName evidence="6">Kinesin-like protein</fullName>
    </recommendedName>
</protein>
<feature type="domain" description="Kinesin motor" evidence="9">
    <location>
        <begin position="18"/>
        <end position="363"/>
    </location>
</feature>
<feature type="compositionally biased region" description="Low complexity" evidence="8">
    <location>
        <begin position="758"/>
        <end position="778"/>
    </location>
</feature>
<feature type="region of interest" description="Disordered" evidence="8">
    <location>
        <begin position="388"/>
        <end position="421"/>
    </location>
</feature>
<dbReference type="GO" id="GO:0008017">
    <property type="term" value="F:microtubule binding"/>
    <property type="evidence" value="ECO:0007669"/>
    <property type="project" value="InterPro"/>
</dbReference>
<feature type="coiled-coil region" evidence="7">
    <location>
        <begin position="558"/>
        <end position="642"/>
    </location>
</feature>
<dbReference type="InterPro" id="IPR019821">
    <property type="entry name" value="Kinesin_motor_CS"/>
</dbReference>
<dbReference type="InterPro" id="IPR036961">
    <property type="entry name" value="Kinesin_motor_dom_sf"/>
</dbReference>
<keyword evidence="11" id="KW-1185">Reference proteome</keyword>
<evidence type="ECO:0000256" key="6">
    <source>
        <dbReference type="RuleBase" id="RU000394"/>
    </source>
</evidence>
<dbReference type="GO" id="GO:0007018">
    <property type="term" value="P:microtubule-based movement"/>
    <property type="evidence" value="ECO:0007669"/>
    <property type="project" value="InterPro"/>
</dbReference>
<dbReference type="EMBL" id="ML769581">
    <property type="protein sequence ID" value="KAE9393064.1"/>
    <property type="molecule type" value="Genomic_DNA"/>
</dbReference>
<dbReference type="Gene3D" id="3.40.850.10">
    <property type="entry name" value="Kinesin motor domain"/>
    <property type="match status" value="1"/>
</dbReference>
<dbReference type="GO" id="GO:0003777">
    <property type="term" value="F:microtubule motor activity"/>
    <property type="evidence" value="ECO:0007669"/>
    <property type="project" value="InterPro"/>
</dbReference>
<feature type="region of interest" description="Disordered" evidence="8">
    <location>
        <begin position="758"/>
        <end position="813"/>
    </location>
</feature>
<keyword evidence="4 5" id="KW-0505">Motor protein</keyword>
<feature type="compositionally biased region" description="Low complexity" evidence="8">
    <location>
        <begin position="459"/>
        <end position="472"/>
    </location>
</feature>
<feature type="region of interest" description="Disordered" evidence="8">
    <location>
        <begin position="227"/>
        <end position="256"/>
    </location>
</feature>
<evidence type="ECO:0000256" key="3">
    <source>
        <dbReference type="ARBA" id="ARBA00023054"/>
    </source>
</evidence>
<dbReference type="InterPro" id="IPR001752">
    <property type="entry name" value="Kinesin_motor_dom"/>
</dbReference>
<dbReference type="Proteomes" id="UP000799118">
    <property type="component" value="Unassembled WGS sequence"/>
</dbReference>
<dbReference type="OrthoDB" id="3176171at2759"/>
<dbReference type="AlphaFoldDB" id="A0A6A4H6U6"/>
<dbReference type="Pfam" id="PF00225">
    <property type="entry name" value="Kinesin"/>
    <property type="match status" value="1"/>
</dbReference>
<comment type="similarity">
    <text evidence="5 6">Belongs to the TRAFAC class myosin-kinesin ATPase superfamily. Kinesin family.</text>
</comment>
<reference evidence="10" key="1">
    <citation type="journal article" date="2019" name="Environ. Microbiol.">
        <title>Fungal ecological strategies reflected in gene transcription - a case study of two litter decomposers.</title>
        <authorList>
            <person name="Barbi F."/>
            <person name="Kohler A."/>
            <person name="Barry K."/>
            <person name="Baskaran P."/>
            <person name="Daum C."/>
            <person name="Fauchery L."/>
            <person name="Ihrmark K."/>
            <person name="Kuo A."/>
            <person name="LaButti K."/>
            <person name="Lipzen A."/>
            <person name="Morin E."/>
            <person name="Grigoriev I.V."/>
            <person name="Henrissat B."/>
            <person name="Lindahl B."/>
            <person name="Martin F."/>
        </authorList>
    </citation>
    <scope>NUCLEOTIDE SEQUENCE</scope>
    <source>
        <strain evidence="10">JB14</strain>
    </source>
</reference>
<keyword evidence="2 5" id="KW-0067">ATP-binding</keyword>
<evidence type="ECO:0000256" key="4">
    <source>
        <dbReference type="ARBA" id="ARBA00023175"/>
    </source>
</evidence>
<evidence type="ECO:0000313" key="11">
    <source>
        <dbReference type="Proteomes" id="UP000799118"/>
    </source>
</evidence>
<dbReference type="PROSITE" id="PS00411">
    <property type="entry name" value="KINESIN_MOTOR_1"/>
    <property type="match status" value="1"/>
</dbReference>
<dbReference type="PANTHER" id="PTHR47968">
    <property type="entry name" value="CENTROMERE PROTEIN E"/>
    <property type="match status" value="1"/>
</dbReference>
<name>A0A6A4H6U6_9AGAR</name>
<dbReference type="PROSITE" id="PS50067">
    <property type="entry name" value="KINESIN_MOTOR_2"/>
    <property type="match status" value="1"/>
</dbReference>
<feature type="binding site" evidence="5">
    <location>
        <begin position="96"/>
        <end position="103"/>
    </location>
    <ligand>
        <name>ATP</name>
        <dbReference type="ChEBI" id="CHEBI:30616"/>
    </ligand>
</feature>
<sequence length="925" mass="99135">MDEAWLKTMQADHGKQDKVMVSVRLRPGENTKSAWIPSVNTNSISLDPSLSHGKATSFTFDAVLTGTPNKPIFTTVAKSHVIAAVEGFNSVIFAYGQTASGKTYTLSGTDEEPGIIPRAMKQVFGYIRREETREYLLRCSYLEIYNEQIHDLLAPPGAPNKVELHGGSGGDVILTPLREEVVTSIKGVRDVLKRGESHRRTACTDWNERSSRSHSVFRLVIEIERSPSGRATPSGRQTPGANPNHGGPRLQSRGGKSVQTSVLSLIDLAGSEKATSDKERTREGQYINKSLLTLGTVIGKLSDNAAKGKNDHIPFRDSKLTRLLAPSLSGNARISVVCTINPDAGAVAESTSTLLFAKRPRSVEVLDRDALIERYEKEIGELRKRLEERERESIGGFSSNEQTSRRPKPRMSAQEKVDESQAMKDLQARIAQLTKLILNSQTVSLTDSGEVGEGEETRPVSPSKAASSSGSGADVGVDFSMDSYQLQQALLTARLQLSSQATQILSLEAALAQAAAAETPVDASADTDTETDKDKIIEDQARRIRALEEHHTYNSMNYDNLDEKLGESTQKLEQKQLRITFLENALAQSESRVRVLESNHSQAATVTEKDLKAKLNEKERWAEELVKQLEKEKRARVTLEDERRVLRKFVERFDELGMGMGAFSGASSPMASPAGRRRSSFAPPVGQGMAFGAGAGAGRRRSSFAYGYAGSGLGESSLRHQSLFPSSVSSSSTLSDSSSVSTSASLSRFTSTSTSLTSVASGASSSSISGPSSPQAKSESAKESSSRFRESYDIDSPFRIPHTPHGVGTAGDIPRLLDLPTPDFKEAWVVSSCGSGSGLGDVSFEYEEAEVEAMLGVKEGSAMGAGGLGVGGGRVPSVAGGMTSLSARMEKSGKPGTAGTVRFASSVGILGGGGEGKENVTPLSR</sequence>
<gene>
    <name evidence="10" type="ORF">BT96DRAFT_924262</name>
</gene>
<dbReference type="InterPro" id="IPR027417">
    <property type="entry name" value="P-loop_NTPase"/>
</dbReference>
<evidence type="ECO:0000256" key="8">
    <source>
        <dbReference type="SAM" id="MobiDB-lite"/>
    </source>
</evidence>
<dbReference type="GO" id="GO:0005874">
    <property type="term" value="C:microtubule"/>
    <property type="evidence" value="ECO:0007669"/>
    <property type="project" value="UniProtKB-KW"/>
</dbReference>
<evidence type="ECO:0000256" key="5">
    <source>
        <dbReference type="PROSITE-ProRule" id="PRU00283"/>
    </source>
</evidence>
<evidence type="ECO:0000313" key="10">
    <source>
        <dbReference type="EMBL" id="KAE9393064.1"/>
    </source>
</evidence>
<feature type="compositionally biased region" description="Polar residues" evidence="8">
    <location>
        <begin position="229"/>
        <end position="241"/>
    </location>
</feature>
<feature type="compositionally biased region" description="Basic and acidic residues" evidence="8">
    <location>
        <begin position="779"/>
        <end position="792"/>
    </location>
</feature>
<keyword evidence="1 5" id="KW-0547">Nucleotide-binding</keyword>
<dbReference type="PRINTS" id="PR00380">
    <property type="entry name" value="KINESINHEAVY"/>
</dbReference>
<accession>A0A6A4H6U6</accession>
<evidence type="ECO:0000256" key="1">
    <source>
        <dbReference type="ARBA" id="ARBA00022741"/>
    </source>
</evidence>
<dbReference type="SMART" id="SM00129">
    <property type="entry name" value="KISc"/>
    <property type="match status" value="1"/>
</dbReference>
<keyword evidence="6" id="KW-0493">Microtubule</keyword>
<feature type="region of interest" description="Disordered" evidence="8">
    <location>
        <begin position="446"/>
        <end position="472"/>
    </location>
</feature>
<dbReference type="GO" id="GO:0005524">
    <property type="term" value="F:ATP binding"/>
    <property type="evidence" value="ECO:0007669"/>
    <property type="project" value="UniProtKB-UniRule"/>
</dbReference>
<keyword evidence="3 7" id="KW-0175">Coiled coil</keyword>